<dbReference type="WBParaSite" id="RSKR_0001159500.1">
    <property type="protein sequence ID" value="RSKR_0001159500.1"/>
    <property type="gene ID" value="RSKR_0001159500"/>
</dbReference>
<evidence type="ECO:0000313" key="2">
    <source>
        <dbReference type="WBParaSite" id="RSKR_0001159500.1"/>
    </source>
</evidence>
<name>A0AC35UHV7_9BILA</name>
<reference evidence="2" key="1">
    <citation type="submission" date="2016-11" db="UniProtKB">
        <authorList>
            <consortium name="WormBaseParasite"/>
        </authorList>
    </citation>
    <scope>IDENTIFICATION</scope>
    <source>
        <strain evidence="2">KR3021</strain>
    </source>
</reference>
<organism evidence="1 2">
    <name type="scientific">Rhabditophanes sp. KR3021</name>
    <dbReference type="NCBI Taxonomy" id="114890"/>
    <lineage>
        <taxon>Eukaryota</taxon>
        <taxon>Metazoa</taxon>
        <taxon>Ecdysozoa</taxon>
        <taxon>Nematoda</taxon>
        <taxon>Chromadorea</taxon>
        <taxon>Rhabditida</taxon>
        <taxon>Tylenchina</taxon>
        <taxon>Panagrolaimomorpha</taxon>
        <taxon>Strongyloidoidea</taxon>
        <taxon>Alloionematidae</taxon>
        <taxon>Rhabditophanes</taxon>
    </lineage>
</organism>
<dbReference type="Proteomes" id="UP000095286">
    <property type="component" value="Unplaced"/>
</dbReference>
<sequence length="1184" mass="135415">MLNRCLTDNKAGPFTFFKNFIENTSHGQVMERDMSNRKQKARAGETMTNGTSGQGKQNFDEPHHQPIYRPTHNQGSHFPMDQYNPSQYHHPNAFSTPMVQPIIMVPTPAQMFPPQGLYQRPGGSVVYNTRNVPQPYNMVGAQHFHPRQIVYDNHAPQVVYPVAQAPSISKQPRAKKVLQIVNPNLKNETVYDSKIAFLDSSVKETPKTTPKVVPEEKAKPTSRDVLEEKPIPKVVMEETLKVAPSIPTQDSIVEKATEGIVLEETPKIAPATIFDEATKQTALEETSKSKDVLVETPEPVPSITLEEAIVEKATQETPKTTSKVAFKEAPKVVVPTTTIDEVTTEKATKKTLVDCENKMKSFLEGPKLIKKKYFYSSDFIHVFKKAIALFKIHANPVEDSLKSMLYYDKNSADLSIMKKKRSEQQFVPLWHKNSSSGDKNRNGGRNSNSQRGNIDKRRTKQAPIVRQSTERNHAVETLTKSENAWKPTLGKISDEKDAKLKVIRGLLNKITPSNFENISTEFMQMNLHKEAPEFLKEITNLFFLKAVEETRFCFLYSDLFKRQIDQERLFSSSKGKLSTILITKCQSTFEMKDRPFKAEMDKLEEEVKNETDEKIIKEKKGRISELNEKEKKITFGTIVFLSHLYRHALLITKIISYCFTHLLVMFNQDKNEKTFEQAILLVENVGKDWSSREPNTLDNPYSITCAMKQINTYMFPGETSVELPKLSKRLQFMVQNLIETSKNDWNSTNVNLQKGPKKISEVHAEIKSEELEKENQREKFYNKKVNDFSPSDNKKRSFTPNNPIERNLEKEIQREKFYSKKVNDFSSSDSKKRSFTVNNTIERNLEKKFNNSNSRNSVSNRRFGDLKGPAEESHLSKGKKCWATGCSTSESKSHGAIPRTRNDNRGPRQSDAPPKNITPHKDRRNAPTTAKKGNGNRIQEFTDEKEFLAHVGEQAAVEEVQYNENIVKDIIEQLHSGFSDETVVESAKKIEMLFNRKTTEKIIGEIFDVIFRSYTMPKQSRYRCYTGRLIGELLSKDKKKEIISSIETFTEKLNDPENDFIEDCPLAWQYFGQMLASALLYCVQCCPRSNVSLYDFDKTICVSGDNKMKTIISLFKAAFTGDGICLSVDDDKFKQFVTSTYDSYKKISTSDDFFVSEKVGDCMKQIVIERDGNQTLFEYFKGCF</sequence>
<protein>
    <submittedName>
        <fullName evidence="2">MIF4G domain-containing protein</fullName>
    </submittedName>
</protein>
<proteinExistence type="predicted"/>
<accession>A0AC35UHV7</accession>
<evidence type="ECO:0000313" key="1">
    <source>
        <dbReference type="Proteomes" id="UP000095286"/>
    </source>
</evidence>